<dbReference type="InterPro" id="IPR008557">
    <property type="entry name" value="PhoX"/>
</dbReference>
<gene>
    <name evidence="2" type="ORF">FHP25_26200</name>
</gene>
<evidence type="ECO:0000313" key="2">
    <source>
        <dbReference type="EMBL" id="TXL72324.1"/>
    </source>
</evidence>
<accession>A0A5C8PFP2</accession>
<dbReference type="PANTHER" id="PTHR35399:SF2">
    <property type="entry name" value="DUF839 DOMAIN-CONTAINING PROTEIN"/>
    <property type="match status" value="1"/>
</dbReference>
<feature type="compositionally biased region" description="Basic and acidic residues" evidence="1">
    <location>
        <begin position="1"/>
        <end position="16"/>
    </location>
</feature>
<evidence type="ECO:0000256" key="1">
    <source>
        <dbReference type="SAM" id="MobiDB-lite"/>
    </source>
</evidence>
<dbReference type="AlphaFoldDB" id="A0A5C8PFP2"/>
<dbReference type="OrthoDB" id="9801383at2"/>
<dbReference type="Pfam" id="PF05787">
    <property type="entry name" value="PhoX"/>
    <property type="match status" value="1"/>
</dbReference>
<reference evidence="2 3" key="1">
    <citation type="submission" date="2019-06" db="EMBL/GenBank/DDBJ databases">
        <title>New taxonomy in bacterial strain CC-CFT640, isolated from vineyard.</title>
        <authorList>
            <person name="Lin S.-Y."/>
            <person name="Tsai C.-F."/>
            <person name="Young C.-C."/>
        </authorList>
    </citation>
    <scope>NUCLEOTIDE SEQUENCE [LARGE SCALE GENOMIC DNA]</scope>
    <source>
        <strain evidence="2 3">CC-CFT640</strain>
    </source>
</reference>
<feature type="region of interest" description="Disordered" evidence="1">
    <location>
        <begin position="1"/>
        <end position="22"/>
    </location>
</feature>
<evidence type="ECO:0000313" key="3">
    <source>
        <dbReference type="Proteomes" id="UP000321638"/>
    </source>
</evidence>
<name>A0A5C8PFP2_9HYPH</name>
<protein>
    <submittedName>
        <fullName evidence="2">PhoX family phosphatase</fullName>
    </submittedName>
</protein>
<keyword evidence="3" id="KW-1185">Reference proteome</keyword>
<sequence length="652" mass="69996">MDSPLCHDDPVEDTGRNDSGNPTFSDIVAARLSRRAMLGTLASTALAGALAPLAPRPAAAQAASSLTFAELSGKPSPRHAVAAGYRADILIRWGDPVVAGASAFDVHNLTAAAQDRQFGYNNDFLAYMPLPPGSASSEHGLLVVNHEYTNTGFMWPGITRDTVLEKMTRERVEVELAAHGLSVVEVRRTGGTWAVVADSPLSRRVPMTTPFRIAGPAAGHKRLQTNADPAGTRVLGTLNNCAGGKTPWGTTLHGEENFHNYFSGDAPADSEAGARKRYGVGTSGRGYAWWGRQIDRFNLAKEPNEPNRFGWVVELDPYDPTSTPVKRTALGRFKHEGATAIVNKDGRVVLYSGDDERGEYIYRFITARRFDPANRAANMSLLDDGVLSVARFDADGTLRWLRLVHGEGPLTAANGFDSQADVLIEARRAADLLGATRMDRPEDVEPDPVTGVVYAALTNNAERKDSEINPANPRAANVHGHILAMMPPGGRGKDADHAADVFTWTIPILAGDPSKPEQGAKYHPGTSPGGWFSAPDNVAFDSQGRLWIATDTGSNWSKYGIPDGLFACDVDGPAAYLTRRFFACPLGAEMCGPEFTPDNKTLFVAVQHPGVDGLPGSSFDTPATRWPDFKDDMPPRPSVVVITKEDGGMIGS</sequence>
<dbReference type="SUPFAM" id="SSF63829">
    <property type="entry name" value="Calcium-dependent phosphotriesterase"/>
    <property type="match status" value="1"/>
</dbReference>
<dbReference type="InterPro" id="IPR006311">
    <property type="entry name" value="TAT_signal"/>
</dbReference>
<dbReference type="PROSITE" id="PS51318">
    <property type="entry name" value="TAT"/>
    <property type="match status" value="1"/>
</dbReference>
<dbReference type="EMBL" id="VDUZ01000034">
    <property type="protein sequence ID" value="TXL72324.1"/>
    <property type="molecule type" value="Genomic_DNA"/>
</dbReference>
<dbReference type="RefSeq" id="WP_147849946.1">
    <property type="nucleotide sequence ID" value="NZ_VDUZ01000034.1"/>
</dbReference>
<dbReference type="Proteomes" id="UP000321638">
    <property type="component" value="Unassembled WGS sequence"/>
</dbReference>
<comment type="caution">
    <text evidence="2">The sequence shown here is derived from an EMBL/GenBank/DDBJ whole genome shotgun (WGS) entry which is preliminary data.</text>
</comment>
<proteinExistence type="predicted"/>
<organism evidence="2 3">
    <name type="scientific">Vineibacter terrae</name>
    <dbReference type="NCBI Taxonomy" id="2586908"/>
    <lineage>
        <taxon>Bacteria</taxon>
        <taxon>Pseudomonadati</taxon>
        <taxon>Pseudomonadota</taxon>
        <taxon>Alphaproteobacteria</taxon>
        <taxon>Hyphomicrobiales</taxon>
        <taxon>Vineibacter</taxon>
    </lineage>
</organism>
<dbReference type="PANTHER" id="PTHR35399">
    <property type="entry name" value="SLR8030 PROTEIN"/>
    <property type="match status" value="1"/>
</dbReference>